<reference evidence="3 4" key="1">
    <citation type="submission" date="2017-04" db="EMBL/GenBank/DDBJ databases">
        <title>Draft genome sequence of Tuber borchii Vittad., a whitish edible truffle.</title>
        <authorList>
            <consortium name="DOE Joint Genome Institute"/>
            <person name="Murat C."/>
            <person name="Kuo A."/>
            <person name="Barry K.W."/>
            <person name="Clum A."/>
            <person name="Dockter R.B."/>
            <person name="Fauchery L."/>
            <person name="Iotti M."/>
            <person name="Kohler A."/>
            <person name="Labutti K."/>
            <person name="Lindquist E.A."/>
            <person name="Lipzen A."/>
            <person name="Ohm R.A."/>
            <person name="Wang M."/>
            <person name="Grigoriev I.V."/>
            <person name="Zambonelli A."/>
            <person name="Martin F.M."/>
        </authorList>
    </citation>
    <scope>NUCLEOTIDE SEQUENCE [LARGE SCALE GENOMIC DNA]</scope>
    <source>
        <strain evidence="3 4">Tbo3840</strain>
    </source>
</reference>
<feature type="region of interest" description="Disordered" evidence="1">
    <location>
        <begin position="216"/>
        <end position="266"/>
    </location>
</feature>
<dbReference type="SMART" id="SM00353">
    <property type="entry name" value="HLH"/>
    <property type="match status" value="1"/>
</dbReference>
<sequence>MPRIILPPTPQPSTDIAAKSAPPLSGLELSFALPPPALEATVPSNLKVASSCYFDSSAPTSSLSLSSSIPEKPKSQPRAQKRKTEEITLPPPPSRTRTIIQMRPRQSSSSSASSADGPSQCTPPEPKKSRKTAAKADKPGDDEKPTTAVGRKIARKTAHSLIERRRRFKMNEEFGVLKGMIPACKGVEMHKLAILQASIEYLRYLEKCVEDLKASNAASSSSDGEAHALMLPPPPRNHEERDSEDDSEEGEEVEEEEKQAEKVLPIAPCSLTPSMLVSPCLYPPHGPASRQTSQSPMMYPQGHQHDSVDTEATHALLLLADGRMGGNDEPRGSPGRASSSSSSSSRGMSVKDLLSP</sequence>
<feature type="compositionally biased region" description="Basic and acidic residues" evidence="1">
    <location>
        <begin position="303"/>
        <end position="312"/>
    </location>
</feature>
<feature type="region of interest" description="Disordered" evidence="1">
    <location>
        <begin position="55"/>
        <end position="154"/>
    </location>
</feature>
<keyword evidence="4" id="KW-1185">Reference proteome</keyword>
<dbReference type="Proteomes" id="UP000244722">
    <property type="component" value="Unassembled WGS sequence"/>
</dbReference>
<feature type="region of interest" description="Disordered" evidence="1">
    <location>
        <begin position="282"/>
        <end position="356"/>
    </location>
</feature>
<dbReference type="Gene3D" id="4.10.280.10">
    <property type="entry name" value="Helix-loop-helix DNA-binding domain"/>
    <property type="match status" value="1"/>
</dbReference>
<dbReference type="GO" id="GO:0046983">
    <property type="term" value="F:protein dimerization activity"/>
    <property type="evidence" value="ECO:0007669"/>
    <property type="project" value="InterPro"/>
</dbReference>
<accession>A0A2T6ZVD7</accession>
<organism evidence="3 4">
    <name type="scientific">Tuber borchii</name>
    <name type="common">White truffle</name>
    <dbReference type="NCBI Taxonomy" id="42251"/>
    <lineage>
        <taxon>Eukaryota</taxon>
        <taxon>Fungi</taxon>
        <taxon>Dikarya</taxon>
        <taxon>Ascomycota</taxon>
        <taxon>Pezizomycotina</taxon>
        <taxon>Pezizomycetes</taxon>
        <taxon>Pezizales</taxon>
        <taxon>Tuberaceae</taxon>
        <taxon>Tuber</taxon>
    </lineage>
</organism>
<evidence type="ECO:0000259" key="2">
    <source>
        <dbReference type="PROSITE" id="PS50888"/>
    </source>
</evidence>
<feature type="compositionally biased region" description="Low complexity" evidence="1">
    <location>
        <begin position="56"/>
        <end position="70"/>
    </location>
</feature>
<evidence type="ECO:0000313" key="3">
    <source>
        <dbReference type="EMBL" id="PUU79384.1"/>
    </source>
</evidence>
<dbReference type="SUPFAM" id="SSF47459">
    <property type="entry name" value="HLH, helix-loop-helix DNA-binding domain"/>
    <property type="match status" value="1"/>
</dbReference>
<dbReference type="AlphaFoldDB" id="A0A2T6ZVD7"/>
<dbReference type="STRING" id="42251.A0A2T6ZVD7"/>
<evidence type="ECO:0000256" key="1">
    <source>
        <dbReference type="SAM" id="MobiDB-lite"/>
    </source>
</evidence>
<feature type="compositionally biased region" description="Acidic residues" evidence="1">
    <location>
        <begin position="242"/>
        <end position="258"/>
    </location>
</feature>
<dbReference type="Pfam" id="PF00010">
    <property type="entry name" value="HLH"/>
    <property type="match status" value="1"/>
</dbReference>
<dbReference type="PANTHER" id="PTHR46266">
    <property type="entry name" value="TRANSCRIPTION FACTOR TT8"/>
    <property type="match status" value="1"/>
</dbReference>
<feature type="domain" description="BHLH" evidence="2">
    <location>
        <begin position="154"/>
        <end position="205"/>
    </location>
</feature>
<feature type="compositionally biased region" description="Low complexity" evidence="1">
    <location>
        <begin position="332"/>
        <end position="348"/>
    </location>
</feature>
<name>A0A2T6ZVD7_TUBBO</name>
<dbReference type="InterPro" id="IPR011598">
    <property type="entry name" value="bHLH_dom"/>
</dbReference>
<feature type="region of interest" description="Disordered" evidence="1">
    <location>
        <begin position="1"/>
        <end position="21"/>
    </location>
</feature>
<dbReference type="OrthoDB" id="690068at2759"/>
<dbReference type="PROSITE" id="PS50888">
    <property type="entry name" value="BHLH"/>
    <property type="match status" value="1"/>
</dbReference>
<dbReference type="PANTHER" id="PTHR46266:SF4">
    <property type="entry name" value="TRANSCRIPTION FACTOR TT8"/>
    <property type="match status" value="1"/>
</dbReference>
<protein>
    <recommendedName>
        <fullName evidence="2">BHLH domain-containing protein</fullName>
    </recommendedName>
</protein>
<proteinExistence type="predicted"/>
<dbReference type="EMBL" id="NESQ01000093">
    <property type="protein sequence ID" value="PUU79384.1"/>
    <property type="molecule type" value="Genomic_DNA"/>
</dbReference>
<gene>
    <name evidence="3" type="ORF">B9Z19DRAFT_979807</name>
</gene>
<feature type="compositionally biased region" description="Basic and acidic residues" evidence="1">
    <location>
        <begin position="134"/>
        <end position="145"/>
    </location>
</feature>
<comment type="caution">
    <text evidence="3">The sequence shown here is derived from an EMBL/GenBank/DDBJ whole genome shotgun (WGS) entry which is preliminary data.</text>
</comment>
<feature type="compositionally biased region" description="Pro residues" evidence="1">
    <location>
        <begin position="1"/>
        <end position="11"/>
    </location>
</feature>
<dbReference type="InterPro" id="IPR036638">
    <property type="entry name" value="HLH_DNA-bd_sf"/>
</dbReference>
<evidence type="ECO:0000313" key="4">
    <source>
        <dbReference type="Proteomes" id="UP000244722"/>
    </source>
</evidence>